<dbReference type="Gene3D" id="1.10.10.60">
    <property type="entry name" value="Homeodomain-like"/>
    <property type="match status" value="1"/>
</dbReference>
<evidence type="ECO:0000313" key="3">
    <source>
        <dbReference type="Proteomes" id="UP000694680"/>
    </source>
</evidence>
<dbReference type="Pfam" id="PF13837">
    <property type="entry name" value="Myb_DNA-bind_4"/>
    <property type="match status" value="1"/>
</dbReference>
<feature type="domain" description="Myb/SANT-like DNA-binding" evidence="1">
    <location>
        <begin position="12"/>
        <end position="92"/>
    </location>
</feature>
<dbReference type="InterPro" id="IPR044822">
    <property type="entry name" value="Myb_DNA-bind_4"/>
</dbReference>
<reference evidence="2" key="3">
    <citation type="submission" date="2025-09" db="UniProtKB">
        <authorList>
            <consortium name="Ensembl"/>
        </authorList>
    </citation>
    <scope>IDENTIFICATION</scope>
</reference>
<dbReference type="Ensembl" id="ENSGWIT00000025704.1">
    <property type="protein sequence ID" value="ENSGWIP00000023465.1"/>
    <property type="gene ID" value="ENSGWIG00000012526.1"/>
</dbReference>
<keyword evidence="3" id="KW-1185">Reference proteome</keyword>
<dbReference type="AlphaFoldDB" id="A0A8C5EN41"/>
<accession>A0A8C5EN41</accession>
<protein>
    <recommendedName>
        <fullName evidence="1">Myb/SANT-like DNA-binding domain-containing protein</fullName>
    </recommendedName>
</protein>
<reference evidence="2" key="1">
    <citation type="submission" date="2020-06" db="EMBL/GenBank/DDBJ databases">
        <authorList>
            <consortium name="Wellcome Sanger Institute Data Sharing"/>
        </authorList>
    </citation>
    <scope>NUCLEOTIDE SEQUENCE [LARGE SCALE GENOMIC DNA]</scope>
</reference>
<evidence type="ECO:0000259" key="1">
    <source>
        <dbReference type="Pfam" id="PF13837"/>
    </source>
</evidence>
<dbReference type="PANTHER" id="PTHR47595">
    <property type="entry name" value="HEAT SHOCK 70 KDA PROTEIN 14"/>
    <property type="match status" value="1"/>
</dbReference>
<dbReference type="FunFam" id="1.10.10.60:FF:000032">
    <property type="entry name" value="Zinc finger and SCAN domain-containing 20"/>
    <property type="match status" value="1"/>
</dbReference>
<sequence>MEQLTCSGDFIEVQALVHVWSDDHIRRQLESSTRKRDIFVQISSKLMQLGIERDWKQCHTKYKNLKYLYRSLQRGKTDDFDPRRIMRFYDQLLFMVAKSDILILKRANLLKCLGKLNIVLY</sequence>
<dbReference type="Proteomes" id="UP000694680">
    <property type="component" value="Chromosome 4"/>
</dbReference>
<evidence type="ECO:0000313" key="2">
    <source>
        <dbReference type="Ensembl" id="ENSGWIP00000023465.1"/>
    </source>
</evidence>
<organism evidence="2 3">
    <name type="scientific">Gouania willdenowi</name>
    <name type="common">Blunt-snouted clingfish</name>
    <name type="synonym">Lepadogaster willdenowi</name>
    <dbReference type="NCBI Taxonomy" id="441366"/>
    <lineage>
        <taxon>Eukaryota</taxon>
        <taxon>Metazoa</taxon>
        <taxon>Chordata</taxon>
        <taxon>Craniata</taxon>
        <taxon>Vertebrata</taxon>
        <taxon>Euteleostomi</taxon>
        <taxon>Actinopterygii</taxon>
        <taxon>Neopterygii</taxon>
        <taxon>Teleostei</taxon>
        <taxon>Neoteleostei</taxon>
        <taxon>Acanthomorphata</taxon>
        <taxon>Ovalentaria</taxon>
        <taxon>Blenniimorphae</taxon>
        <taxon>Blenniiformes</taxon>
        <taxon>Gobiesocoidei</taxon>
        <taxon>Gobiesocidae</taxon>
        <taxon>Gobiesocinae</taxon>
        <taxon>Gouania</taxon>
    </lineage>
</organism>
<proteinExistence type="predicted"/>
<dbReference type="PANTHER" id="PTHR47595:SF1">
    <property type="entry name" value="MYB_SANT-LIKE DNA-BINDING DOMAIN-CONTAINING PROTEIN"/>
    <property type="match status" value="1"/>
</dbReference>
<reference evidence="2" key="2">
    <citation type="submission" date="2025-08" db="UniProtKB">
        <authorList>
            <consortium name="Ensembl"/>
        </authorList>
    </citation>
    <scope>IDENTIFICATION</scope>
</reference>
<name>A0A8C5EN41_GOUWI</name>